<dbReference type="Pfam" id="PF20658">
    <property type="entry name" value="MSG_insertion"/>
    <property type="match status" value="1"/>
</dbReference>
<comment type="pathway">
    <text evidence="10 13">Carbohydrate metabolism; glyoxylate cycle; (S)-malate from isocitrate: step 2/2.</text>
</comment>
<comment type="catalytic activity">
    <reaction evidence="9 10 13">
        <text>glyoxylate + acetyl-CoA + H2O = (S)-malate + CoA + H(+)</text>
        <dbReference type="Rhea" id="RHEA:18181"/>
        <dbReference type="ChEBI" id="CHEBI:15377"/>
        <dbReference type="ChEBI" id="CHEBI:15378"/>
        <dbReference type="ChEBI" id="CHEBI:15589"/>
        <dbReference type="ChEBI" id="CHEBI:36655"/>
        <dbReference type="ChEBI" id="CHEBI:57287"/>
        <dbReference type="ChEBI" id="CHEBI:57288"/>
        <dbReference type="EC" id="2.3.3.9"/>
    </reaction>
</comment>
<dbReference type="Proteomes" id="UP000515275">
    <property type="component" value="Chromosome"/>
</dbReference>
<evidence type="ECO:0000256" key="11">
    <source>
        <dbReference type="NCBIfam" id="TIGR01345"/>
    </source>
</evidence>
<evidence type="ECO:0000256" key="6">
    <source>
        <dbReference type="ARBA" id="ARBA00022723"/>
    </source>
</evidence>
<feature type="modified residue" description="Cysteine sulfenic acid (-SOH)" evidence="10">
    <location>
        <position position="627"/>
    </location>
</feature>
<dbReference type="GO" id="GO:0004474">
    <property type="term" value="F:malate synthase activity"/>
    <property type="evidence" value="ECO:0007669"/>
    <property type="project" value="UniProtKB-UniRule"/>
</dbReference>
<comment type="similarity">
    <text evidence="10 13">Belongs to the malate synthase family. GlcB subfamily.</text>
</comment>
<dbReference type="InterPro" id="IPR001465">
    <property type="entry name" value="Malate_synthase_TIM"/>
</dbReference>
<keyword evidence="2 10" id="KW-0329">Glyoxylate bypass</keyword>
<keyword evidence="7 10" id="KW-0460">Magnesium</keyword>
<feature type="binding site" evidence="10">
    <location>
        <begin position="129"/>
        <end position="130"/>
    </location>
    <ligand>
        <name>acetyl-CoA</name>
        <dbReference type="ChEBI" id="CHEBI:57288"/>
    </ligand>
</feature>
<dbReference type="InterPro" id="IPR044856">
    <property type="entry name" value="Malate_synth_C_sf"/>
</dbReference>
<dbReference type="AlphaFoldDB" id="A0A7G7YQB3"/>
<evidence type="ECO:0000259" key="14">
    <source>
        <dbReference type="Pfam" id="PF01274"/>
    </source>
</evidence>
<evidence type="ECO:0000256" key="13">
    <source>
        <dbReference type="RuleBase" id="RU003572"/>
    </source>
</evidence>
<feature type="domain" description="Malate synthase N-terminal" evidence="15">
    <location>
        <begin position="21"/>
        <end position="81"/>
    </location>
</feature>
<dbReference type="EMBL" id="CP046883">
    <property type="protein sequence ID" value="QNH96683.1"/>
    <property type="molecule type" value="Genomic_DNA"/>
</dbReference>
<sequence length="736" mass="80836">MTQAQQTERVEAGGLQVAKTLYDFVNEQVLPRTDLEKEAFWDGFGKIVEEFTPRNRELLAKRDELQAKLDEWYSSHKGEQDADEYTAFLKEIGYLVDQPGEFEISTANIDSEIAETAGPQLVVPILNARFALNAANARWGSLYDALYGTNAISEANGQEKGTGYNKVRGDKVIEWGREFLDRAVPLESGSHKDVTKYSIASGQLTATVNGEEVRLQNPQVYAGYAGEVSNPSSILLRNNGLYIDIQIDPESPIGSTDKAGVKDIVLESAVSAIMDFEDSVAAVDATDKTLGYHNWLGLNTGELAEEIEKGGKTFTRKLNSDRIYTGRDGEELRLHGRSLLFVRNVGHLMQNPAILDANGDEIFEGIMDGVITTGCALPGLDENNELRNSRTGSIYIVKPKQHGPEEVAFTNDLFGAIEKLYGLPEFTLKVGVMDEERRTTANLDACIAEVKDRLAFINTGFLDRTGDEIHTSMVAGPMIRKGEMKTAEWMLAYEDNNVDAGLAHGLPGKAQIGKGMWAMTELMAEMLEQKIGQPQQGASTAWVPSPTGATLHATHYHEVDVFAVQEKLRTEGRRDTLGKILTIPVAGAAKGEGSATWSEAEIQEELDNNCQSILGYVVRWVEQGVGCSKVPDIHDVDLMEDRATLRISSQLLCNWLKHGVISEEQVVDALQRMAVKVDGQNAGDAAYRNMAPDFDESVAFQAAKDLIVKGQESPSGYTEPILHARRLEFKAKNGIA</sequence>
<accession>A0A7G7YQB3</accession>
<dbReference type="KEGG" id="cans:GP473_08495"/>
<feature type="binding site" evidence="10">
    <location>
        <position position="279"/>
    </location>
    <ligand>
        <name>acetyl-CoA</name>
        <dbReference type="ChEBI" id="CHEBI:57288"/>
    </ligand>
</feature>
<evidence type="ECO:0000256" key="7">
    <source>
        <dbReference type="ARBA" id="ARBA00022842"/>
    </source>
</evidence>
<feature type="active site" description="Proton donor" evidence="10 12">
    <location>
        <position position="641"/>
    </location>
</feature>
<dbReference type="PANTHER" id="PTHR42739">
    <property type="entry name" value="MALATE SYNTHASE G"/>
    <property type="match status" value="1"/>
</dbReference>
<dbReference type="Gene3D" id="1.20.1220.12">
    <property type="entry name" value="Malate synthase, domain III"/>
    <property type="match status" value="1"/>
</dbReference>
<dbReference type="NCBIfam" id="NF002825">
    <property type="entry name" value="PRK02999.1"/>
    <property type="match status" value="1"/>
</dbReference>
<dbReference type="InterPro" id="IPR011076">
    <property type="entry name" value="Malate_synth_sf"/>
</dbReference>
<evidence type="ECO:0000259" key="17">
    <source>
        <dbReference type="Pfam" id="PF20659"/>
    </source>
</evidence>
<gene>
    <name evidence="10" type="primary">glcB</name>
    <name evidence="18" type="ORF">GP473_08495</name>
</gene>
<dbReference type="GO" id="GO:0005829">
    <property type="term" value="C:cytosol"/>
    <property type="evidence" value="ECO:0007669"/>
    <property type="project" value="TreeGrafter"/>
</dbReference>
<feature type="binding site" evidence="10">
    <location>
        <position position="343"/>
    </location>
    <ligand>
        <name>glyoxylate</name>
        <dbReference type="ChEBI" id="CHEBI:36655"/>
    </ligand>
</feature>
<dbReference type="InterPro" id="IPR048356">
    <property type="entry name" value="MS_N"/>
</dbReference>
<dbReference type="PANTHER" id="PTHR42739:SF1">
    <property type="entry name" value="MALATE SYNTHASE G"/>
    <property type="match status" value="1"/>
</dbReference>
<dbReference type="InterPro" id="IPR046363">
    <property type="entry name" value="MS_N_TIM-barrel_dom"/>
</dbReference>
<feature type="binding site" evidence="10">
    <location>
        <begin position="460"/>
        <end position="463"/>
    </location>
    <ligand>
        <name>glyoxylate</name>
        <dbReference type="ChEBI" id="CHEBI:36655"/>
    </ligand>
</feature>
<evidence type="ECO:0000256" key="12">
    <source>
        <dbReference type="PIRSR" id="PIRSR601465-50"/>
    </source>
</evidence>
<keyword evidence="4 10" id="KW-0816">Tricarboxylic acid cycle</keyword>
<feature type="binding site" evidence="10">
    <location>
        <position position="463"/>
    </location>
    <ligand>
        <name>Mg(2+)</name>
        <dbReference type="ChEBI" id="CHEBI:18420"/>
    </ligand>
</feature>
<feature type="binding site" evidence="10">
    <location>
        <position position="122"/>
    </location>
    <ligand>
        <name>acetyl-CoA</name>
        <dbReference type="ChEBI" id="CHEBI:57288"/>
    </ligand>
</feature>
<feature type="domain" description="Malate synthase TIM barrel" evidence="14">
    <location>
        <begin position="340"/>
        <end position="575"/>
    </location>
</feature>
<keyword evidence="19" id="KW-1185">Reference proteome</keyword>
<evidence type="ECO:0000256" key="2">
    <source>
        <dbReference type="ARBA" id="ARBA00022435"/>
    </source>
</evidence>
<comment type="subcellular location">
    <subcellularLocation>
        <location evidence="10 13">Cytoplasm</location>
    </subcellularLocation>
</comment>
<reference evidence="18 19" key="1">
    <citation type="submission" date="2019-12" db="EMBL/GenBank/DDBJ databases">
        <title>Corynebacterium sp. nov., isolated from feces of the Anser Albifrons in China.</title>
        <authorList>
            <person name="Liu Q."/>
        </authorList>
    </citation>
    <scope>NUCLEOTIDE SEQUENCE [LARGE SCALE GENOMIC DNA]</scope>
    <source>
        <strain evidence="18 19">23H37-10</strain>
    </source>
</reference>
<dbReference type="GO" id="GO:0006097">
    <property type="term" value="P:glyoxylate cycle"/>
    <property type="evidence" value="ECO:0007669"/>
    <property type="project" value="UniProtKB-UniRule"/>
</dbReference>
<evidence type="ECO:0000256" key="4">
    <source>
        <dbReference type="ARBA" id="ARBA00022532"/>
    </source>
</evidence>
<dbReference type="Gene3D" id="3.20.20.360">
    <property type="entry name" value="Malate synthase, domain 3"/>
    <property type="match status" value="2"/>
</dbReference>
<dbReference type="Pfam" id="PF01274">
    <property type="entry name" value="MS_TIM-barrel"/>
    <property type="match status" value="1"/>
</dbReference>
<evidence type="ECO:0000256" key="9">
    <source>
        <dbReference type="ARBA" id="ARBA00047918"/>
    </source>
</evidence>
<evidence type="ECO:0000256" key="1">
    <source>
        <dbReference type="ARBA" id="ARBA00001946"/>
    </source>
</evidence>
<dbReference type="UniPathway" id="UPA00703">
    <property type="reaction ID" value="UER00720"/>
</dbReference>
<evidence type="ECO:0000256" key="5">
    <source>
        <dbReference type="ARBA" id="ARBA00022679"/>
    </source>
</evidence>
<protein>
    <recommendedName>
        <fullName evidence="10 11">Malate synthase G</fullName>
        <ecNumber evidence="10 11">2.3.3.9</ecNumber>
    </recommendedName>
</protein>
<keyword evidence="6 10" id="KW-0479">Metal-binding</keyword>
<dbReference type="InterPro" id="IPR048357">
    <property type="entry name" value="MSG_insertion"/>
</dbReference>
<dbReference type="GO" id="GO:0006099">
    <property type="term" value="P:tricarboxylic acid cycle"/>
    <property type="evidence" value="ECO:0007669"/>
    <property type="project" value="UniProtKB-KW"/>
</dbReference>
<feature type="binding site" evidence="10">
    <location>
        <position position="435"/>
    </location>
    <ligand>
        <name>Mg(2+)</name>
        <dbReference type="ChEBI" id="CHEBI:18420"/>
    </ligand>
</feature>
<evidence type="ECO:0000313" key="18">
    <source>
        <dbReference type="EMBL" id="QNH96683.1"/>
    </source>
</evidence>
<dbReference type="Pfam" id="PF20656">
    <property type="entry name" value="MS_N"/>
    <property type="match status" value="1"/>
</dbReference>
<feature type="domain" description="Malate synthase G alpha-beta insertion" evidence="16">
    <location>
        <begin position="164"/>
        <end position="238"/>
    </location>
</feature>
<proteinExistence type="inferred from homology"/>
<dbReference type="GO" id="GO:0009436">
    <property type="term" value="P:glyoxylate catabolic process"/>
    <property type="evidence" value="ECO:0007669"/>
    <property type="project" value="TreeGrafter"/>
</dbReference>
<organism evidence="18 19">
    <name type="scientific">Corynebacterium anserum</name>
    <dbReference type="NCBI Taxonomy" id="2684406"/>
    <lineage>
        <taxon>Bacteria</taxon>
        <taxon>Bacillati</taxon>
        <taxon>Actinomycetota</taxon>
        <taxon>Actinomycetes</taxon>
        <taxon>Mycobacteriales</taxon>
        <taxon>Corynebacteriaceae</taxon>
        <taxon>Corynebacterium</taxon>
    </lineage>
</organism>
<comment type="cofactor">
    <cofactor evidence="1 10">
        <name>Mg(2+)</name>
        <dbReference type="ChEBI" id="CHEBI:18420"/>
    </cofactor>
</comment>
<dbReference type="NCBIfam" id="TIGR01345">
    <property type="entry name" value="malate_syn_G"/>
    <property type="match status" value="1"/>
</dbReference>
<dbReference type="InterPro" id="IPR048355">
    <property type="entry name" value="MS_C"/>
</dbReference>
<evidence type="ECO:0000256" key="3">
    <source>
        <dbReference type="ARBA" id="ARBA00022490"/>
    </source>
</evidence>
<evidence type="ECO:0000259" key="16">
    <source>
        <dbReference type="Pfam" id="PF20658"/>
    </source>
</evidence>
<comment type="subunit">
    <text evidence="10">Monomer.</text>
</comment>
<feature type="binding site" evidence="10">
    <location>
        <position position="435"/>
    </location>
    <ligand>
        <name>glyoxylate</name>
        <dbReference type="ChEBI" id="CHEBI:36655"/>
    </ligand>
</feature>
<comment type="function">
    <text evidence="10">Involved in the glycolate utilization. Catalyzes the condensation and subsequent hydrolysis of acetyl-coenzyme A (acetyl-CoA) and glyoxylate to form malate and CoA.</text>
</comment>
<dbReference type="Pfam" id="PF20659">
    <property type="entry name" value="MS_C"/>
    <property type="match status" value="1"/>
</dbReference>
<dbReference type="EC" id="2.3.3.9" evidence="10 11"/>
<evidence type="ECO:0000313" key="19">
    <source>
        <dbReference type="Proteomes" id="UP000515275"/>
    </source>
</evidence>
<dbReference type="RefSeq" id="WP_186276856.1">
    <property type="nucleotide sequence ID" value="NZ_CP046883.1"/>
</dbReference>
<evidence type="ECO:0000259" key="15">
    <source>
        <dbReference type="Pfam" id="PF20656"/>
    </source>
</evidence>
<feature type="domain" description="Malate synthase C-terminal" evidence="17">
    <location>
        <begin position="601"/>
        <end position="705"/>
    </location>
</feature>
<evidence type="ECO:0000256" key="8">
    <source>
        <dbReference type="ARBA" id="ARBA00023097"/>
    </source>
</evidence>
<feature type="binding site" evidence="10">
    <location>
        <position position="544"/>
    </location>
    <ligand>
        <name>acetyl-CoA</name>
        <dbReference type="ChEBI" id="CHEBI:57288"/>
    </ligand>
</feature>
<keyword evidence="5 10" id="KW-0808">Transferase</keyword>
<dbReference type="SUPFAM" id="SSF51645">
    <property type="entry name" value="Malate synthase G"/>
    <property type="match status" value="1"/>
</dbReference>
<keyword evidence="8 10" id="KW-0558">Oxidation</keyword>
<keyword evidence="3 10" id="KW-0963">Cytoplasm</keyword>
<comment type="caution">
    <text evidence="10">Lacks conserved residue(s) required for the propagation of feature annotation.</text>
</comment>
<feature type="binding site" evidence="10">
    <location>
        <position position="316"/>
    </location>
    <ligand>
        <name>acetyl-CoA</name>
        <dbReference type="ChEBI" id="CHEBI:57288"/>
    </ligand>
</feature>
<dbReference type="GO" id="GO:0000287">
    <property type="term" value="F:magnesium ion binding"/>
    <property type="evidence" value="ECO:0007669"/>
    <property type="project" value="TreeGrafter"/>
</dbReference>
<dbReference type="HAMAP" id="MF_00641">
    <property type="entry name" value="Malate_synth_G"/>
    <property type="match status" value="1"/>
</dbReference>
<evidence type="ECO:0000256" key="10">
    <source>
        <dbReference type="HAMAP-Rule" id="MF_00641"/>
    </source>
</evidence>
<dbReference type="InterPro" id="IPR006253">
    <property type="entry name" value="Malate_synthG"/>
</dbReference>
<name>A0A7G7YQB3_9CORY</name>
<keyword evidence="18" id="KW-0012">Acyltransferase</keyword>
<feature type="active site" description="Proton acceptor" evidence="10 12">
    <location>
        <position position="343"/>
    </location>
</feature>